<proteinExistence type="predicted"/>
<keyword evidence="1" id="KW-0472">Membrane</keyword>
<dbReference type="Proteomes" id="UP000022272">
    <property type="component" value="Unassembled WGS sequence"/>
</dbReference>
<organism evidence="2 3">
    <name type="scientific">Bacteroides fragilis str. 2-F-2 #4</name>
    <dbReference type="NCBI Taxonomy" id="1339280"/>
    <lineage>
        <taxon>Bacteria</taxon>
        <taxon>Pseudomonadati</taxon>
        <taxon>Bacteroidota</taxon>
        <taxon>Bacteroidia</taxon>
        <taxon>Bacteroidales</taxon>
        <taxon>Bacteroidaceae</taxon>
        <taxon>Bacteroides</taxon>
    </lineage>
</organism>
<evidence type="ECO:0000313" key="3">
    <source>
        <dbReference type="Proteomes" id="UP000022272"/>
    </source>
</evidence>
<feature type="transmembrane region" description="Helical" evidence="1">
    <location>
        <begin position="159"/>
        <end position="178"/>
    </location>
</feature>
<reference evidence="2 3" key="1">
    <citation type="submission" date="2014-02" db="EMBL/GenBank/DDBJ databases">
        <authorList>
            <person name="Sears C."/>
            <person name="Carroll K."/>
            <person name="Sack B.R."/>
            <person name="Qadri F."/>
            <person name="Myers L.L."/>
            <person name="Chung G.-T."/>
            <person name="Escheverria P."/>
            <person name="Fraser C.M."/>
            <person name="Sadzewicz L."/>
            <person name="Shefchek K.A."/>
            <person name="Tallon L."/>
            <person name="Das S.P."/>
            <person name="Daugherty S."/>
            <person name="Mongodin E.F."/>
        </authorList>
    </citation>
    <scope>NUCLEOTIDE SEQUENCE [LARGE SCALE GENOMIC DNA]</scope>
    <source>
        <strain evidence="2 3">2-F-2 #4</strain>
    </source>
</reference>
<protein>
    <recommendedName>
        <fullName evidence="4">Transmembrane protein</fullName>
    </recommendedName>
</protein>
<dbReference type="AlphaFoldDB" id="A0A016BYH9"/>
<dbReference type="EMBL" id="JGDM01000021">
    <property type="protein sequence ID" value="EXZ45611.1"/>
    <property type="molecule type" value="Genomic_DNA"/>
</dbReference>
<name>A0A016BYH9_BACFG</name>
<keyword evidence="1" id="KW-0812">Transmembrane</keyword>
<evidence type="ECO:0008006" key="4">
    <source>
        <dbReference type="Google" id="ProtNLM"/>
    </source>
</evidence>
<evidence type="ECO:0000313" key="2">
    <source>
        <dbReference type="EMBL" id="EXZ45611.1"/>
    </source>
</evidence>
<comment type="caution">
    <text evidence="2">The sequence shown here is derived from an EMBL/GenBank/DDBJ whole genome shotgun (WGS) entry which is preliminary data.</text>
</comment>
<sequence>MKEDVVAANLANLRQSINELKECIEKQNTTVPKPKQSVKMDFDEKTIYNGVAKSFCSCWNDALSVVKKHIWKQQPDTLPFSLWFPKLIELFKQKSKFLEYLYRHVCDYNLNRMTIEANTDCILKRQDEILARINELKNPVTVIPPNINGMFIHGYHIKLRYVVAFVVVILMWTVAASISSMKYKEESFAHYSMYRAVKEQHQYQHLMEADHSQSKVNKER</sequence>
<evidence type="ECO:0000256" key="1">
    <source>
        <dbReference type="SAM" id="Phobius"/>
    </source>
</evidence>
<keyword evidence="1" id="KW-1133">Transmembrane helix</keyword>
<accession>A0A016BYH9</accession>
<gene>
    <name evidence="2" type="ORF">M076_1189</name>
</gene>
<dbReference type="PATRIC" id="fig|1339280.3.peg.1152"/>
<dbReference type="RefSeq" id="WP_032570071.1">
    <property type="nucleotide sequence ID" value="NZ_JGDM01000021.1"/>
</dbReference>